<sequence length="167" mass="18628">MSKPVILCIDDQREVLAALIKDLEPFAEFFDIIDAENAEDAGAVLDDMIDRGMPVALIISDHVMPGITGVALLTQIRSRGDLPHTRKLLLTGLATHEDTIRAINEAAIDQYIAKPWHADQLHETVGRLVTQYILDVYPDSYQPFLPILNQDVILDRMQHGQGPHGDR</sequence>
<name>A0A7X0H983_9BACT</name>
<keyword evidence="1 2" id="KW-0597">Phosphoprotein</keyword>
<evidence type="ECO:0000256" key="1">
    <source>
        <dbReference type="ARBA" id="ARBA00022553"/>
    </source>
</evidence>
<feature type="modified residue" description="4-aspartylphosphate" evidence="2">
    <location>
        <position position="61"/>
    </location>
</feature>
<dbReference type="PANTHER" id="PTHR44591">
    <property type="entry name" value="STRESS RESPONSE REGULATOR PROTEIN 1"/>
    <property type="match status" value="1"/>
</dbReference>
<dbReference type="InterPro" id="IPR011006">
    <property type="entry name" value="CheY-like_superfamily"/>
</dbReference>
<dbReference type="RefSeq" id="WP_184679071.1">
    <property type="nucleotide sequence ID" value="NZ_JACHGY010000001.1"/>
</dbReference>
<dbReference type="PANTHER" id="PTHR44591:SF3">
    <property type="entry name" value="RESPONSE REGULATORY DOMAIN-CONTAINING PROTEIN"/>
    <property type="match status" value="1"/>
</dbReference>
<dbReference type="SMART" id="SM00448">
    <property type="entry name" value="REC"/>
    <property type="match status" value="1"/>
</dbReference>
<evidence type="ECO:0000313" key="4">
    <source>
        <dbReference type="EMBL" id="MBB6431615.1"/>
    </source>
</evidence>
<dbReference type="Gene3D" id="3.40.50.2300">
    <property type="match status" value="1"/>
</dbReference>
<dbReference type="InterPro" id="IPR001789">
    <property type="entry name" value="Sig_transdc_resp-reg_receiver"/>
</dbReference>
<comment type="caution">
    <text evidence="4">The sequence shown here is derived from an EMBL/GenBank/DDBJ whole genome shotgun (WGS) entry which is preliminary data.</text>
</comment>
<dbReference type="SUPFAM" id="SSF52172">
    <property type="entry name" value="CheY-like"/>
    <property type="match status" value="1"/>
</dbReference>
<evidence type="ECO:0000259" key="3">
    <source>
        <dbReference type="PROSITE" id="PS50110"/>
    </source>
</evidence>
<dbReference type="GO" id="GO:0000160">
    <property type="term" value="P:phosphorelay signal transduction system"/>
    <property type="evidence" value="ECO:0007669"/>
    <property type="project" value="InterPro"/>
</dbReference>
<dbReference type="AlphaFoldDB" id="A0A7X0H983"/>
<evidence type="ECO:0000256" key="2">
    <source>
        <dbReference type="PROSITE-ProRule" id="PRU00169"/>
    </source>
</evidence>
<feature type="domain" description="Response regulatory" evidence="3">
    <location>
        <begin position="5"/>
        <end position="129"/>
    </location>
</feature>
<dbReference type="PROSITE" id="PS50110">
    <property type="entry name" value="RESPONSE_REGULATORY"/>
    <property type="match status" value="1"/>
</dbReference>
<dbReference type="Proteomes" id="UP000541810">
    <property type="component" value="Unassembled WGS sequence"/>
</dbReference>
<dbReference type="EMBL" id="JACHGY010000001">
    <property type="protein sequence ID" value="MBB6431615.1"/>
    <property type="molecule type" value="Genomic_DNA"/>
</dbReference>
<dbReference type="Pfam" id="PF00072">
    <property type="entry name" value="Response_reg"/>
    <property type="match status" value="1"/>
</dbReference>
<dbReference type="InterPro" id="IPR050595">
    <property type="entry name" value="Bact_response_regulator"/>
</dbReference>
<gene>
    <name evidence="4" type="ORF">HNQ40_003421</name>
</gene>
<reference evidence="4 5" key="1">
    <citation type="submission" date="2020-08" db="EMBL/GenBank/DDBJ databases">
        <title>Genomic Encyclopedia of Type Strains, Phase IV (KMG-IV): sequencing the most valuable type-strain genomes for metagenomic binning, comparative biology and taxonomic classification.</title>
        <authorList>
            <person name="Goeker M."/>
        </authorList>
    </citation>
    <scope>NUCLEOTIDE SEQUENCE [LARGE SCALE GENOMIC DNA]</scope>
    <source>
        <strain evidence="4 5">DSM 103725</strain>
    </source>
</reference>
<accession>A0A7X0H983</accession>
<proteinExistence type="predicted"/>
<evidence type="ECO:0000313" key="5">
    <source>
        <dbReference type="Proteomes" id="UP000541810"/>
    </source>
</evidence>
<protein>
    <submittedName>
        <fullName evidence="4">Two-component system chemotaxis response regulator CheY</fullName>
    </submittedName>
</protein>
<organism evidence="4 5">
    <name type="scientific">Algisphaera agarilytica</name>
    <dbReference type="NCBI Taxonomy" id="1385975"/>
    <lineage>
        <taxon>Bacteria</taxon>
        <taxon>Pseudomonadati</taxon>
        <taxon>Planctomycetota</taxon>
        <taxon>Phycisphaerae</taxon>
        <taxon>Phycisphaerales</taxon>
        <taxon>Phycisphaeraceae</taxon>
        <taxon>Algisphaera</taxon>
    </lineage>
</organism>
<keyword evidence="5" id="KW-1185">Reference proteome</keyword>